<evidence type="ECO:0000313" key="8">
    <source>
        <dbReference type="Proteomes" id="UP000031623"/>
    </source>
</evidence>
<dbReference type="InterPro" id="IPR050245">
    <property type="entry name" value="PrsA_foldase"/>
</dbReference>
<protein>
    <recommendedName>
        <fullName evidence="3">peptidylprolyl isomerase</fullName>
        <ecNumber evidence="3">5.2.1.8</ecNumber>
    </recommendedName>
</protein>
<organism evidence="7 8">
    <name type="scientific">Thioploca ingrica</name>
    <dbReference type="NCBI Taxonomy" id="40754"/>
    <lineage>
        <taxon>Bacteria</taxon>
        <taxon>Pseudomonadati</taxon>
        <taxon>Pseudomonadota</taxon>
        <taxon>Gammaproteobacteria</taxon>
        <taxon>Thiotrichales</taxon>
        <taxon>Thiotrichaceae</taxon>
        <taxon>Thioploca</taxon>
    </lineage>
</organism>
<evidence type="ECO:0000259" key="6">
    <source>
        <dbReference type="PROSITE" id="PS50198"/>
    </source>
</evidence>
<keyword evidence="5" id="KW-0413">Isomerase</keyword>
<dbReference type="InterPro" id="IPR000297">
    <property type="entry name" value="PPIase_PpiC"/>
</dbReference>
<dbReference type="KEGG" id="tig:THII_3738"/>
<sequence length="303" mass="34599">MMNGEVTTSYITSELAYLVLRDAFNRYQKSPTELSTNQLAELEAQARTRYELETQVLASPEANEVVVADSQVESALAEIQSYYSDEGAFQQDLRNNGINSDSLQQCLYRELRVESVLDKIGAQATTQLNEVDAKIYYYMHLEQFYQSETRTVRHILMTTQADSADKTRRAVRTRLKHIAARLHHKPSRFAAQAEKYSECVTAAEGGLIGRVPRGQLYLTLDEVLFTLEANQISKPVESPLGFHLLLCETIHPPGIMDFEEAQPRILEILAKRYRRLRQKNWLSQFQTRPTSSEELIASLMDSK</sequence>
<evidence type="ECO:0000256" key="4">
    <source>
        <dbReference type="ARBA" id="ARBA00023110"/>
    </source>
</evidence>
<dbReference type="OrthoDB" id="9769613at2"/>
<evidence type="ECO:0000256" key="3">
    <source>
        <dbReference type="ARBA" id="ARBA00013194"/>
    </source>
</evidence>
<dbReference type="PANTHER" id="PTHR47245:SF2">
    <property type="entry name" value="PEPTIDYL-PROLYL CIS-TRANS ISOMERASE HP_0175-RELATED"/>
    <property type="match status" value="1"/>
</dbReference>
<dbReference type="Proteomes" id="UP000031623">
    <property type="component" value="Chromosome"/>
</dbReference>
<dbReference type="InterPro" id="IPR014282">
    <property type="entry name" value="Nitrogen_fix_NifM"/>
</dbReference>
<evidence type="ECO:0000256" key="5">
    <source>
        <dbReference type="PROSITE-ProRule" id="PRU00278"/>
    </source>
</evidence>
<keyword evidence="4 5" id="KW-0697">Rotamase</keyword>
<reference evidence="7 8" key="1">
    <citation type="journal article" date="2014" name="ISME J.">
        <title>Ecophysiology of Thioploca ingrica as revealed by the complete genome sequence supplemented with proteomic evidence.</title>
        <authorList>
            <person name="Kojima H."/>
            <person name="Ogura Y."/>
            <person name="Yamamoto N."/>
            <person name="Togashi T."/>
            <person name="Mori H."/>
            <person name="Watanabe T."/>
            <person name="Nemoto F."/>
            <person name="Kurokawa K."/>
            <person name="Hayashi T."/>
            <person name="Fukui M."/>
        </authorList>
    </citation>
    <scope>NUCLEOTIDE SEQUENCE [LARGE SCALE GENOMIC DNA]</scope>
</reference>
<gene>
    <name evidence="7" type="ORF">THII_3738</name>
</gene>
<dbReference type="HOGENOM" id="CLU_034646_5_3_6"/>
<dbReference type="NCBIfam" id="TIGR02933">
    <property type="entry name" value="nifM_nitrog"/>
    <property type="match status" value="1"/>
</dbReference>
<evidence type="ECO:0000256" key="1">
    <source>
        <dbReference type="ARBA" id="ARBA00000971"/>
    </source>
</evidence>
<feature type="domain" description="PpiC" evidence="6">
    <location>
        <begin position="147"/>
        <end position="249"/>
    </location>
</feature>
<dbReference type="InterPro" id="IPR046357">
    <property type="entry name" value="PPIase_dom_sf"/>
</dbReference>
<dbReference type="SUPFAM" id="SSF54534">
    <property type="entry name" value="FKBP-like"/>
    <property type="match status" value="1"/>
</dbReference>
<dbReference type="STRING" id="40754.THII_3738"/>
<dbReference type="PROSITE" id="PS50198">
    <property type="entry name" value="PPIC_PPIASE_2"/>
    <property type="match status" value="1"/>
</dbReference>
<dbReference type="PANTHER" id="PTHR47245">
    <property type="entry name" value="PEPTIDYLPROLYL ISOMERASE"/>
    <property type="match status" value="1"/>
</dbReference>
<keyword evidence="8" id="KW-1185">Reference proteome</keyword>
<accession>A0A090AQS1</accession>
<evidence type="ECO:0000313" key="7">
    <source>
        <dbReference type="EMBL" id="BAP58035.1"/>
    </source>
</evidence>
<comment type="similarity">
    <text evidence="2">Belongs to the PpiC/parvulin rotamase family.</text>
</comment>
<dbReference type="EMBL" id="AP014633">
    <property type="protein sequence ID" value="BAP58035.1"/>
    <property type="molecule type" value="Genomic_DNA"/>
</dbReference>
<dbReference type="SUPFAM" id="SSF109998">
    <property type="entry name" value="Triger factor/SurA peptide-binding domain-like"/>
    <property type="match status" value="1"/>
</dbReference>
<dbReference type="AlphaFoldDB" id="A0A090AQS1"/>
<dbReference type="Gene3D" id="3.10.50.40">
    <property type="match status" value="1"/>
</dbReference>
<dbReference type="InterPro" id="IPR027304">
    <property type="entry name" value="Trigger_fact/SurA_dom_sf"/>
</dbReference>
<evidence type="ECO:0000256" key="2">
    <source>
        <dbReference type="ARBA" id="ARBA00007656"/>
    </source>
</evidence>
<dbReference type="Pfam" id="PF00639">
    <property type="entry name" value="Rotamase"/>
    <property type="match status" value="1"/>
</dbReference>
<comment type="catalytic activity">
    <reaction evidence="1">
        <text>[protein]-peptidylproline (omega=180) = [protein]-peptidylproline (omega=0)</text>
        <dbReference type="Rhea" id="RHEA:16237"/>
        <dbReference type="Rhea" id="RHEA-COMP:10747"/>
        <dbReference type="Rhea" id="RHEA-COMP:10748"/>
        <dbReference type="ChEBI" id="CHEBI:83833"/>
        <dbReference type="ChEBI" id="CHEBI:83834"/>
        <dbReference type="EC" id="5.2.1.8"/>
    </reaction>
</comment>
<dbReference type="GO" id="GO:0003755">
    <property type="term" value="F:peptidyl-prolyl cis-trans isomerase activity"/>
    <property type="evidence" value="ECO:0007669"/>
    <property type="project" value="UniProtKB-KW"/>
</dbReference>
<name>A0A090AQS1_9GAMM</name>
<proteinExistence type="inferred from homology"/>
<dbReference type="EC" id="5.2.1.8" evidence="3"/>